<dbReference type="InterPro" id="IPR021137">
    <property type="entry name" value="Ribosomal_bL35-like"/>
</dbReference>
<proteinExistence type="inferred from homology"/>
<evidence type="ECO:0000313" key="8">
    <source>
        <dbReference type="EMBL" id="KPK73173.1"/>
    </source>
</evidence>
<dbReference type="PANTHER" id="PTHR33343:SF1">
    <property type="entry name" value="LARGE RIBOSOMAL SUBUNIT PROTEIN BL35M"/>
    <property type="match status" value="1"/>
</dbReference>
<protein>
    <recommendedName>
        <fullName evidence="4 5">Large ribosomal subunit protein bL35</fullName>
    </recommendedName>
</protein>
<gene>
    <name evidence="5 8" type="primary">rpmI</name>
    <name evidence="8" type="ORF">AMJ87_02610</name>
</gene>
<dbReference type="Pfam" id="PF01632">
    <property type="entry name" value="Ribosomal_L35p"/>
    <property type="match status" value="1"/>
</dbReference>
<feature type="compositionally biased region" description="Basic residues" evidence="7">
    <location>
        <begin position="36"/>
        <end position="45"/>
    </location>
</feature>
<comment type="similarity">
    <text evidence="1 5 6">Belongs to the bacterial ribosomal protein bL35 family.</text>
</comment>
<name>A0A0S8GJC5_UNCW3</name>
<evidence type="ECO:0000256" key="2">
    <source>
        <dbReference type="ARBA" id="ARBA00022980"/>
    </source>
</evidence>
<comment type="caution">
    <text evidence="8">The sequence shown here is derived from an EMBL/GenBank/DDBJ whole genome shotgun (WGS) entry which is preliminary data.</text>
</comment>
<dbReference type="GO" id="GO:0015934">
    <property type="term" value="C:large ribosomal subunit"/>
    <property type="evidence" value="ECO:0007669"/>
    <property type="project" value="TreeGrafter"/>
</dbReference>
<feature type="compositionally biased region" description="Basic and acidic residues" evidence="7">
    <location>
        <begin position="53"/>
        <end position="62"/>
    </location>
</feature>
<organism evidence="8 9">
    <name type="scientific">candidate division WOR_3 bacterium SM23_60</name>
    <dbReference type="NCBI Taxonomy" id="1703780"/>
    <lineage>
        <taxon>Bacteria</taxon>
        <taxon>Bacteria division WOR-3</taxon>
    </lineage>
</organism>
<feature type="compositionally biased region" description="Basic residues" evidence="7">
    <location>
        <begin position="1"/>
        <end position="29"/>
    </location>
</feature>
<evidence type="ECO:0000256" key="5">
    <source>
        <dbReference type="HAMAP-Rule" id="MF_00514"/>
    </source>
</evidence>
<reference evidence="8 9" key="1">
    <citation type="journal article" date="2015" name="Microbiome">
        <title>Genomic resolution of linkages in carbon, nitrogen, and sulfur cycling among widespread estuary sediment bacteria.</title>
        <authorList>
            <person name="Baker B.J."/>
            <person name="Lazar C.S."/>
            <person name="Teske A.P."/>
            <person name="Dick G.J."/>
        </authorList>
    </citation>
    <scope>NUCLEOTIDE SEQUENCE [LARGE SCALE GENOMIC DNA]</scope>
    <source>
        <strain evidence="8">SM23_60</strain>
    </source>
</reference>
<dbReference type="Gene3D" id="4.10.410.60">
    <property type="match status" value="1"/>
</dbReference>
<dbReference type="NCBIfam" id="TIGR00001">
    <property type="entry name" value="rpmI_bact"/>
    <property type="match status" value="1"/>
</dbReference>
<keyword evidence="3 5" id="KW-0687">Ribonucleoprotein</keyword>
<sequence length="62" mass="7271">MAKQKTKRGWAKRVKKRKSGKITRWRAGKGHLLTTKSKRRKRKLRQPTTLSKADTKRTKGLI</sequence>
<evidence type="ECO:0000256" key="3">
    <source>
        <dbReference type="ARBA" id="ARBA00023274"/>
    </source>
</evidence>
<evidence type="ECO:0000256" key="4">
    <source>
        <dbReference type="ARBA" id="ARBA00071664"/>
    </source>
</evidence>
<evidence type="ECO:0000313" key="9">
    <source>
        <dbReference type="Proteomes" id="UP000051096"/>
    </source>
</evidence>
<evidence type="ECO:0000256" key="7">
    <source>
        <dbReference type="SAM" id="MobiDB-lite"/>
    </source>
</evidence>
<dbReference type="InterPro" id="IPR037229">
    <property type="entry name" value="Ribosomal_bL35_sf"/>
</dbReference>
<dbReference type="Proteomes" id="UP000051096">
    <property type="component" value="Unassembled WGS sequence"/>
</dbReference>
<dbReference type="GO" id="GO:0006412">
    <property type="term" value="P:translation"/>
    <property type="evidence" value="ECO:0007669"/>
    <property type="project" value="UniProtKB-UniRule"/>
</dbReference>
<keyword evidence="2 5" id="KW-0689">Ribosomal protein</keyword>
<accession>A0A0S8GJC5</accession>
<dbReference type="AlphaFoldDB" id="A0A0S8GJC5"/>
<dbReference type="HAMAP" id="MF_00514">
    <property type="entry name" value="Ribosomal_bL35"/>
    <property type="match status" value="1"/>
</dbReference>
<dbReference type="GO" id="GO:0003735">
    <property type="term" value="F:structural constituent of ribosome"/>
    <property type="evidence" value="ECO:0007669"/>
    <property type="project" value="InterPro"/>
</dbReference>
<dbReference type="PANTHER" id="PTHR33343">
    <property type="entry name" value="54S RIBOSOMAL PROTEIN BL35M"/>
    <property type="match status" value="1"/>
</dbReference>
<evidence type="ECO:0000256" key="1">
    <source>
        <dbReference type="ARBA" id="ARBA00006598"/>
    </source>
</evidence>
<dbReference type="FunFam" id="4.10.410.60:FF:000001">
    <property type="entry name" value="50S ribosomal protein L35"/>
    <property type="match status" value="1"/>
</dbReference>
<dbReference type="EMBL" id="LJUO01000014">
    <property type="protein sequence ID" value="KPK73173.1"/>
    <property type="molecule type" value="Genomic_DNA"/>
</dbReference>
<evidence type="ECO:0000256" key="6">
    <source>
        <dbReference type="RuleBase" id="RU000568"/>
    </source>
</evidence>
<dbReference type="InterPro" id="IPR001706">
    <property type="entry name" value="Ribosomal_bL35"/>
</dbReference>
<dbReference type="SUPFAM" id="SSF143034">
    <property type="entry name" value="L35p-like"/>
    <property type="match status" value="1"/>
</dbReference>
<dbReference type="PRINTS" id="PR00064">
    <property type="entry name" value="RIBOSOMALL35"/>
</dbReference>
<feature type="region of interest" description="Disordered" evidence="7">
    <location>
        <begin position="1"/>
        <end position="62"/>
    </location>
</feature>